<reference evidence="1 2" key="1">
    <citation type="submission" date="2017-04" db="EMBL/GenBank/DDBJ databases">
        <title>Draft genome sequence of Marssonina coronaria NL1: causal agent of apple blotch.</title>
        <authorList>
            <person name="Cheng Q."/>
        </authorList>
    </citation>
    <scope>NUCLEOTIDE SEQUENCE [LARGE SCALE GENOMIC DNA]</scope>
    <source>
        <strain evidence="1 2">NL1</strain>
    </source>
</reference>
<evidence type="ECO:0000313" key="1">
    <source>
        <dbReference type="EMBL" id="OWP05197.1"/>
    </source>
</evidence>
<comment type="caution">
    <text evidence="1">The sequence shown here is derived from an EMBL/GenBank/DDBJ whole genome shotgun (WGS) entry which is preliminary data.</text>
</comment>
<organism evidence="1 2">
    <name type="scientific">Diplocarpon coronariae</name>
    <dbReference type="NCBI Taxonomy" id="2795749"/>
    <lineage>
        <taxon>Eukaryota</taxon>
        <taxon>Fungi</taxon>
        <taxon>Dikarya</taxon>
        <taxon>Ascomycota</taxon>
        <taxon>Pezizomycotina</taxon>
        <taxon>Leotiomycetes</taxon>
        <taxon>Helotiales</taxon>
        <taxon>Drepanopezizaceae</taxon>
        <taxon>Diplocarpon</taxon>
    </lineage>
</organism>
<proteinExistence type="predicted"/>
<dbReference type="AlphaFoldDB" id="A0A218ZAZ0"/>
<accession>A0A218ZAZ0</accession>
<evidence type="ECO:0000313" key="2">
    <source>
        <dbReference type="Proteomes" id="UP000242519"/>
    </source>
</evidence>
<protein>
    <submittedName>
        <fullName evidence="1">Uncharacterized protein</fullName>
    </submittedName>
</protein>
<sequence length="94" mass="10264">MASTAPQDDLVACFDLTKAPSIRKLAIAMHFWATSEGPKFTIANLSIVQQDTMARIGILQMSDPKLELAVKTLTNANREVDAVVVESAQALRDY</sequence>
<dbReference type="InParanoid" id="A0A218ZAZ0"/>
<keyword evidence="2" id="KW-1185">Reference proteome</keyword>
<gene>
    <name evidence="1" type="ORF">B2J93_3328</name>
</gene>
<dbReference type="Proteomes" id="UP000242519">
    <property type="component" value="Unassembled WGS sequence"/>
</dbReference>
<dbReference type="EMBL" id="MZNU01000077">
    <property type="protein sequence ID" value="OWP05197.1"/>
    <property type="molecule type" value="Genomic_DNA"/>
</dbReference>
<name>A0A218ZAZ0_9HELO</name>